<evidence type="ECO:0000256" key="8">
    <source>
        <dbReference type="SAM" id="Phobius"/>
    </source>
</evidence>
<dbReference type="PROSITE" id="PS00211">
    <property type="entry name" value="ABC_TRANSPORTER_1"/>
    <property type="match status" value="1"/>
</dbReference>
<evidence type="ECO:0000313" key="14">
    <source>
        <dbReference type="EMBL" id="CAB4618480.1"/>
    </source>
</evidence>
<protein>
    <submittedName>
        <fullName evidence="14">Unannotated protein</fullName>
    </submittedName>
</protein>
<dbReference type="SMART" id="SM00382">
    <property type="entry name" value="AAA"/>
    <property type="match status" value="1"/>
</dbReference>
<evidence type="ECO:0000313" key="12">
    <source>
        <dbReference type="EMBL" id="CAB4371083.1"/>
    </source>
</evidence>
<evidence type="ECO:0000259" key="10">
    <source>
        <dbReference type="PROSITE" id="PS50929"/>
    </source>
</evidence>
<evidence type="ECO:0000313" key="15">
    <source>
        <dbReference type="EMBL" id="CAB4719003.1"/>
    </source>
</evidence>
<evidence type="ECO:0000256" key="5">
    <source>
        <dbReference type="ARBA" id="ARBA00022840"/>
    </source>
</evidence>
<keyword evidence="7 8" id="KW-0472">Membrane</keyword>
<dbReference type="EMBL" id="CAEUNJ010000019">
    <property type="protein sequence ID" value="CAB4371083.1"/>
    <property type="molecule type" value="Genomic_DNA"/>
</dbReference>
<feature type="domain" description="ABC transporter" evidence="9">
    <location>
        <begin position="360"/>
        <end position="615"/>
    </location>
</feature>
<evidence type="ECO:0000313" key="13">
    <source>
        <dbReference type="EMBL" id="CAB4587849.1"/>
    </source>
</evidence>
<dbReference type="EMBL" id="CAFBNJ010000097">
    <property type="protein sequence ID" value="CAB4961937.1"/>
    <property type="molecule type" value="Genomic_DNA"/>
</dbReference>
<dbReference type="InterPro" id="IPR003593">
    <property type="entry name" value="AAA+_ATPase"/>
</dbReference>
<dbReference type="EMBL" id="CAEZTY010000040">
    <property type="protein sequence ID" value="CAB4587849.1"/>
    <property type="molecule type" value="Genomic_DNA"/>
</dbReference>
<keyword evidence="5" id="KW-0067">ATP-binding</keyword>
<dbReference type="PANTHER" id="PTHR43394:SF1">
    <property type="entry name" value="ATP-BINDING CASSETTE SUB-FAMILY B MEMBER 10, MITOCHONDRIAL"/>
    <property type="match status" value="1"/>
</dbReference>
<feature type="transmembrane region" description="Helical" evidence="8">
    <location>
        <begin position="183"/>
        <end position="200"/>
    </location>
</feature>
<feature type="transmembrane region" description="Helical" evidence="8">
    <location>
        <begin position="291"/>
        <end position="311"/>
    </location>
</feature>
<dbReference type="CDD" id="cd18550">
    <property type="entry name" value="ABC_6TM_exporter_like"/>
    <property type="match status" value="1"/>
</dbReference>
<proteinExistence type="predicted"/>
<dbReference type="PROSITE" id="PS50929">
    <property type="entry name" value="ABC_TM1F"/>
    <property type="match status" value="1"/>
</dbReference>
<evidence type="ECO:0000256" key="6">
    <source>
        <dbReference type="ARBA" id="ARBA00022989"/>
    </source>
</evidence>
<dbReference type="Gene3D" id="1.20.1560.10">
    <property type="entry name" value="ABC transporter type 1, transmembrane domain"/>
    <property type="match status" value="1"/>
</dbReference>
<dbReference type="InterPro" id="IPR036640">
    <property type="entry name" value="ABC1_TM_sf"/>
</dbReference>
<dbReference type="AlphaFoldDB" id="A0A6J6HYW9"/>
<keyword evidence="2" id="KW-0813">Transport</keyword>
<dbReference type="EMBL" id="CAEZVC010000023">
    <property type="protein sequence ID" value="CAB4618480.1"/>
    <property type="molecule type" value="Genomic_DNA"/>
</dbReference>
<dbReference type="InterPro" id="IPR017871">
    <property type="entry name" value="ABC_transporter-like_CS"/>
</dbReference>
<feature type="transmembrane region" description="Helical" evidence="8">
    <location>
        <begin position="157"/>
        <end position="177"/>
    </location>
</feature>
<dbReference type="SUPFAM" id="SSF52540">
    <property type="entry name" value="P-loop containing nucleoside triphosphate hydrolases"/>
    <property type="match status" value="1"/>
</dbReference>
<evidence type="ECO:0000313" key="11">
    <source>
        <dbReference type="EMBL" id="CAB4335652.1"/>
    </source>
</evidence>
<evidence type="ECO:0000256" key="2">
    <source>
        <dbReference type="ARBA" id="ARBA00022448"/>
    </source>
</evidence>
<feature type="transmembrane region" description="Helical" evidence="8">
    <location>
        <begin position="39"/>
        <end position="65"/>
    </location>
</feature>
<dbReference type="EMBL" id="CAFAAD010000100">
    <property type="protein sequence ID" value="CAB4797421.1"/>
    <property type="molecule type" value="Genomic_DNA"/>
</dbReference>
<feature type="transmembrane region" description="Helical" evidence="8">
    <location>
        <begin position="267"/>
        <end position="285"/>
    </location>
</feature>
<keyword evidence="4" id="KW-0547">Nucleotide-binding</keyword>
<accession>A0A6J6HYW9</accession>
<evidence type="ECO:0000259" key="9">
    <source>
        <dbReference type="PROSITE" id="PS50893"/>
    </source>
</evidence>
<dbReference type="EMBL" id="CAFAAM010000024">
    <property type="protein sequence ID" value="CAB4795832.1"/>
    <property type="molecule type" value="Genomic_DNA"/>
</dbReference>
<dbReference type="EMBL" id="CAEZXY010000091">
    <property type="protein sequence ID" value="CAB4719003.1"/>
    <property type="molecule type" value="Genomic_DNA"/>
</dbReference>
<dbReference type="GO" id="GO:0015421">
    <property type="term" value="F:ABC-type oligopeptide transporter activity"/>
    <property type="evidence" value="ECO:0007669"/>
    <property type="project" value="TreeGrafter"/>
</dbReference>
<evidence type="ECO:0000256" key="1">
    <source>
        <dbReference type="ARBA" id="ARBA00004141"/>
    </source>
</evidence>
<dbReference type="FunFam" id="3.40.50.300:FF:000287">
    <property type="entry name" value="Multidrug ABC transporter ATP-binding protein"/>
    <property type="match status" value="1"/>
</dbReference>
<dbReference type="GO" id="GO:0005524">
    <property type="term" value="F:ATP binding"/>
    <property type="evidence" value="ECO:0007669"/>
    <property type="project" value="UniProtKB-KW"/>
</dbReference>
<gene>
    <name evidence="13" type="ORF">UFOPK1762_01133</name>
    <name evidence="14" type="ORF">UFOPK1906_00559</name>
    <name evidence="15" type="ORF">UFOPK2624_01570</name>
    <name evidence="17" type="ORF">UFOPK2969_01268</name>
    <name evidence="16" type="ORF">UFOPK3010_00295</name>
    <name evidence="11" type="ORF">UFOPK3331_00558</name>
    <name evidence="18" type="ORF">UFOPK3785_01547</name>
    <name evidence="12" type="ORF">UFOPK4201_00606</name>
    <name evidence="19" type="ORF">UFOPK4371_01416</name>
</gene>
<feature type="domain" description="ABC transmembrane type-1" evidence="10">
    <location>
        <begin position="45"/>
        <end position="326"/>
    </location>
</feature>
<evidence type="ECO:0000313" key="17">
    <source>
        <dbReference type="EMBL" id="CAB4797421.1"/>
    </source>
</evidence>
<organism evidence="14">
    <name type="scientific">freshwater metagenome</name>
    <dbReference type="NCBI Taxonomy" id="449393"/>
    <lineage>
        <taxon>unclassified sequences</taxon>
        <taxon>metagenomes</taxon>
        <taxon>ecological metagenomes</taxon>
    </lineage>
</organism>
<evidence type="ECO:0000256" key="3">
    <source>
        <dbReference type="ARBA" id="ARBA00022692"/>
    </source>
</evidence>
<dbReference type="PANTHER" id="PTHR43394">
    <property type="entry name" value="ATP-DEPENDENT PERMEASE MDL1, MITOCHONDRIAL"/>
    <property type="match status" value="1"/>
</dbReference>
<dbReference type="InterPro" id="IPR039421">
    <property type="entry name" value="Type_1_exporter"/>
</dbReference>
<dbReference type="InterPro" id="IPR011527">
    <property type="entry name" value="ABC1_TM_dom"/>
</dbReference>
<keyword evidence="6 8" id="KW-1133">Transmembrane helix</keyword>
<comment type="subcellular location">
    <subcellularLocation>
        <location evidence="1">Membrane</location>
        <topology evidence="1">Multi-pass membrane protein</topology>
    </subcellularLocation>
</comment>
<dbReference type="GO" id="GO:0016887">
    <property type="term" value="F:ATP hydrolysis activity"/>
    <property type="evidence" value="ECO:0007669"/>
    <property type="project" value="InterPro"/>
</dbReference>
<evidence type="ECO:0000256" key="4">
    <source>
        <dbReference type="ARBA" id="ARBA00022741"/>
    </source>
</evidence>
<evidence type="ECO:0000313" key="16">
    <source>
        <dbReference type="EMBL" id="CAB4795832.1"/>
    </source>
</evidence>
<name>A0A6J6HYW9_9ZZZZ</name>
<feature type="transmembrane region" description="Helical" evidence="8">
    <location>
        <begin position="77"/>
        <end position="98"/>
    </location>
</feature>
<evidence type="ECO:0000256" key="7">
    <source>
        <dbReference type="ARBA" id="ARBA00023136"/>
    </source>
</evidence>
<dbReference type="InterPro" id="IPR003439">
    <property type="entry name" value="ABC_transporter-like_ATP-bd"/>
</dbReference>
<keyword evidence="3 8" id="KW-0812">Transmembrane</keyword>
<dbReference type="Pfam" id="PF00664">
    <property type="entry name" value="ABC_membrane"/>
    <property type="match status" value="1"/>
</dbReference>
<dbReference type="Pfam" id="PF00005">
    <property type="entry name" value="ABC_tran"/>
    <property type="match status" value="1"/>
</dbReference>
<dbReference type="GO" id="GO:0016020">
    <property type="term" value="C:membrane"/>
    <property type="evidence" value="ECO:0007669"/>
    <property type="project" value="UniProtKB-SubCell"/>
</dbReference>
<dbReference type="EMBL" id="CAESAL010000013">
    <property type="protein sequence ID" value="CAB4335652.1"/>
    <property type="molecule type" value="Genomic_DNA"/>
</dbReference>
<dbReference type="Gene3D" id="3.40.50.300">
    <property type="entry name" value="P-loop containing nucleotide triphosphate hydrolases"/>
    <property type="match status" value="1"/>
</dbReference>
<dbReference type="SUPFAM" id="SSF90123">
    <property type="entry name" value="ABC transporter transmembrane region"/>
    <property type="match status" value="1"/>
</dbReference>
<evidence type="ECO:0000313" key="19">
    <source>
        <dbReference type="EMBL" id="CAB5078228.1"/>
    </source>
</evidence>
<dbReference type="InterPro" id="IPR027417">
    <property type="entry name" value="P-loop_NTPase"/>
</dbReference>
<sequence>MMPSSLHMMMSGNRDAIANASIGRRTVLRVLSYARPYRWAISTFVFVIVIQALLGLIPALLFRQIIDSAIPEGNRGLLHVLAAIVITAAVFSSAMSFFERLYSSRIGEGLIYDLRVKLFDHVSAMPIGFFTRTQTGALMSRLNNDVIGAQRAVTTTLGSVVSNVIVLITTLIAMFYLEWRLTLIGILVLPIFIIPAKRVGRRLSAITRRGFDLNAAMNTQMTERFNVSGALLVKLFGNRKRETKQFSDRAAEVRDIGIQSAMYSRTFLIALALVGAIGTALVYWIGGQLVISDAITLGTLVALAALVTRIYEPLTALSSARVDIMTALVSFDRVFEVLDLRNSLDDKDDAIDLPPSKGAIEFDHVTFRYPSGAEESLASLEIGLSGSIDDGPGAEVLHDVSASILPGQLIALVGPSGAGKTTMSSLVPRLYDASEGSVRIDGHDVRDLTLDSLRSAVGVVSQDPHLFHDTVAENLRYARPDATDAEIVAACKAAQIHDVIVGFPDGYNTVVGERGHRLSGGEKQRLAIARVLVKAPAIIVLDEATSHLDSENESLVQQALATALKGRTSLVVAHRLSTITGADQILVLESGRIVERGRHEELLAAEGLYADLYRTLVRQDLEGIDV</sequence>
<evidence type="ECO:0000313" key="18">
    <source>
        <dbReference type="EMBL" id="CAB4961937.1"/>
    </source>
</evidence>
<reference evidence="14" key="1">
    <citation type="submission" date="2020-05" db="EMBL/GenBank/DDBJ databases">
        <authorList>
            <person name="Chiriac C."/>
            <person name="Salcher M."/>
            <person name="Ghai R."/>
            <person name="Kavagutti S V."/>
        </authorList>
    </citation>
    <scope>NUCLEOTIDE SEQUENCE</scope>
</reference>
<dbReference type="EMBL" id="CAFBRD010000091">
    <property type="protein sequence ID" value="CAB5078228.1"/>
    <property type="molecule type" value="Genomic_DNA"/>
</dbReference>
<dbReference type="PROSITE" id="PS50893">
    <property type="entry name" value="ABC_TRANSPORTER_2"/>
    <property type="match status" value="1"/>
</dbReference>